<evidence type="ECO:0000256" key="3">
    <source>
        <dbReference type="ARBA" id="ARBA00023295"/>
    </source>
</evidence>
<dbReference type="PRINTS" id="PR00131">
    <property type="entry name" value="GLHYDRLASE1"/>
</dbReference>
<keyword evidence="6" id="KW-1185">Reference proteome</keyword>
<gene>
    <name evidence="5" type="ORF">CJD38_03915</name>
</gene>
<dbReference type="InterPro" id="IPR033132">
    <property type="entry name" value="GH_1_N_CS"/>
</dbReference>
<protein>
    <submittedName>
        <fullName evidence="5">Glycoside hydrolase family 1</fullName>
    </submittedName>
</protein>
<dbReference type="InterPro" id="IPR001360">
    <property type="entry name" value="Glyco_hydro_1"/>
</dbReference>
<dbReference type="AlphaFoldDB" id="A0A2T5MH30"/>
<dbReference type="Gene3D" id="3.20.20.80">
    <property type="entry name" value="Glycosidases"/>
    <property type="match status" value="2"/>
</dbReference>
<dbReference type="PANTHER" id="PTHR10353:SF36">
    <property type="entry name" value="LP05116P"/>
    <property type="match status" value="1"/>
</dbReference>
<keyword evidence="2 5" id="KW-0378">Hydrolase</keyword>
<comment type="similarity">
    <text evidence="1 4">Belongs to the glycosyl hydrolase 1 family.</text>
</comment>
<sequence>MSINAYLSKMRTSRKILLALTIALLVWLAWCLQGPAAIPVTAAQSLPTNFMWGVSTSAFQAEGGQLDSEWSRLNVTDKKQDRYGNSVDFRHRYREDVALARDLGVNTYRVGINWARVEPKQGQIDEAELAYYDDLILSLKQAGIAPLVTLDHFDYPGWASDQGGWTNPKTGEAFVAYAELIAKRYHKDVHMWITFNEAIGYIGGQAALHKLSLSETGRVRDNLVIAHGKVYDLIHQLDATAMVTSNIAWTGDRYGGSSMNRFSDWVFLDRIVDKCDVIAVDYYFSDLIEGLKGLTQQANWLWPPEPAGLYRALKHLQKKYPTKPILIAEIGMGTQDGKPRPDGVKREDALRDTVYWTQRARADGVNVIGYMVWSLTDNFEWGSYTPRFGLYTVNVLKDPTLKRIPTAAVPAYKEIIRDNGVGADYRPVSQQ</sequence>
<dbReference type="PROSITE" id="PS00653">
    <property type="entry name" value="GLYCOSYL_HYDROL_F1_2"/>
    <property type="match status" value="1"/>
</dbReference>
<name>A0A2T5MH30_9GAMM</name>
<dbReference type="OrthoDB" id="9765195at2"/>
<dbReference type="Proteomes" id="UP000244248">
    <property type="component" value="Unassembled WGS sequence"/>
</dbReference>
<dbReference type="Pfam" id="PF00232">
    <property type="entry name" value="Glyco_hydro_1"/>
    <property type="match status" value="2"/>
</dbReference>
<evidence type="ECO:0000256" key="2">
    <source>
        <dbReference type="ARBA" id="ARBA00022801"/>
    </source>
</evidence>
<organism evidence="5 6">
    <name type="scientific">Stenotrophobium rhamnosiphilum</name>
    <dbReference type="NCBI Taxonomy" id="2029166"/>
    <lineage>
        <taxon>Bacteria</taxon>
        <taxon>Pseudomonadati</taxon>
        <taxon>Pseudomonadota</taxon>
        <taxon>Gammaproteobacteria</taxon>
        <taxon>Nevskiales</taxon>
        <taxon>Nevskiaceae</taxon>
        <taxon>Stenotrophobium</taxon>
    </lineage>
</organism>
<dbReference type="PANTHER" id="PTHR10353">
    <property type="entry name" value="GLYCOSYL HYDROLASE"/>
    <property type="match status" value="1"/>
</dbReference>
<reference evidence="5 6" key="1">
    <citation type="submission" date="2018-04" db="EMBL/GenBank/DDBJ databases">
        <title>Novel species isolated from glacier.</title>
        <authorList>
            <person name="Liu Q."/>
            <person name="Xin Y.-H."/>
        </authorList>
    </citation>
    <scope>NUCLEOTIDE SEQUENCE [LARGE SCALE GENOMIC DNA]</scope>
    <source>
        <strain evidence="5 6">GT1R17</strain>
    </source>
</reference>
<dbReference type="InterPro" id="IPR017853">
    <property type="entry name" value="GH"/>
</dbReference>
<evidence type="ECO:0000256" key="1">
    <source>
        <dbReference type="ARBA" id="ARBA00010838"/>
    </source>
</evidence>
<accession>A0A2T5MH30</accession>
<evidence type="ECO:0000256" key="4">
    <source>
        <dbReference type="RuleBase" id="RU003690"/>
    </source>
</evidence>
<dbReference type="SUPFAM" id="SSF51445">
    <property type="entry name" value="(Trans)glycosidases"/>
    <property type="match status" value="1"/>
</dbReference>
<dbReference type="GO" id="GO:0008422">
    <property type="term" value="F:beta-glucosidase activity"/>
    <property type="evidence" value="ECO:0007669"/>
    <property type="project" value="TreeGrafter"/>
</dbReference>
<dbReference type="EMBL" id="QANS01000002">
    <property type="protein sequence ID" value="PTU31839.1"/>
    <property type="molecule type" value="Genomic_DNA"/>
</dbReference>
<proteinExistence type="inferred from homology"/>
<dbReference type="GO" id="GO:0016052">
    <property type="term" value="P:carbohydrate catabolic process"/>
    <property type="evidence" value="ECO:0007669"/>
    <property type="project" value="TreeGrafter"/>
</dbReference>
<evidence type="ECO:0000313" key="5">
    <source>
        <dbReference type="EMBL" id="PTU31839.1"/>
    </source>
</evidence>
<keyword evidence="3" id="KW-0326">Glycosidase</keyword>
<dbReference type="GO" id="GO:0005829">
    <property type="term" value="C:cytosol"/>
    <property type="evidence" value="ECO:0007669"/>
    <property type="project" value="TreeGrafter"/>
</dbReference>
<evidence type="ECO:0000313" key="6">
    <source>
        <dbReference type="Proteomes" id="UP000244248"/>
    </source>
</evidence>
<comment type="caution">
    <text evidence="5">The sequence shown here is derived from an EMBL/GenBank/DDBJ whole genome shotgun (WGS) entry which is preliminary data.</text>
</comment>
<dbReference type="RefSeq" id="WP_107939028.1">
    <property type="nucleotide sequence ID" value="NZ_QANS01000002.1"/>
</dbReference>